<evidence type="ECO:0000313" key="4">
    <source>
        <dbReference type="EMBL" id="MSS38959.1"/>
    </source>
</evidence>
<keyword evidence="2" id="KW-0175">Coiled coil</keyword>
<dbReference type="InterPro" id="IPR010090">
    <property type="entry name" value="Phage_tape_meas"/>
</dbReference>
<dbReference type="Proteomes" id="UP000462363">
    <property type="component" value="Unassembled WGS sequence"/>
</dbReference>
<protein>
    <submittedName>
        <fullName evidence="4">Phage tail tape measure protein</fullName>
    </submittedName>
</protein>
<feature type="domain" description="Phage tail tape measure protein" evidence="3">
    <location>
        <begin position="303"/>
        <end position="515"/>
    </location>
</feature>
<evidence type="ECO:0000256" key="2">
    <source>
        <dbReference type="SAM" id="Coils"/>
    </source>
</evidence>
<sequence>MSMDFSVNVNVKTSGDEKIDTLEKKINSLKTESIKLKVDVDKSSLSKFRLNTNNSVKIKPTVDISGVKQVAKDFQMVKNLATQISHTKIKIAGLDTSKNANEILILQNQLKKLESDYKVLMKTFGSRFDKSQLGNLENIFGKANDKLVQINAKAKDLTKSMEAAIKPFSKLDAITASNKTLSWLKNNSKAAKDYGDTLNSLAEKQKNATNADELKQYTKEVNAIKSQASAEGKTGVSAFAELKRAGSQILQFASFYGALQRIPQVIGNMANAVAEVDSAMTELRKVSDESDNQITQYFGHATDSAKKYGIEINKVINNTADWKRLGYSLDDASKLSDATTLLQRVGDNMTQESSSQGLISILKGFNYKAKDVNSIIDVINQVANTEPIDTSGIVSALQRSASSLSAAGNDLNQSVAMITAANSVVQDPDSVGTAFKTMTMRIRAAKTELEDAGLDTDGMAESTAKLREEMLALSGVDIMRDKNTFKSTYDIFDELADKWKNLTDIQQASITELIAGKRQGNIMSALMSNWNIAEDTMKQAQNSDGSAEKELGNYQKSLQYSLDKMKATAQEFANVTLDSSWLKAGVDAGQSLLEILTKILDVGNGIPAMLGTIGGIAFFKNLDQPKYLAA</sequence>
<feature type="coiled-coil region" evidence="2">
    <location>
        <begin position="12"/>
        <end position="39"/>
    </location>
</feature>
<dbReference type="PANTHER" id="PTHR37813:SF1">
    <property type="entry name" value="FELS-2 PROPHAGE PROTEIN"/>
    <property type="match status" value="1"/>
</dbReference>
<evidence type="ECO:0000259" key="3">
    <source>
        <dbReference type="Pfam" id="PF10145"/>
    </source>
</evidence>
<evidence type="ECO:0000256" key="1">
    <source>
        <dbReference type="ARBA" id="ARBA00022612"/>
    </source>
</evidence>
<dbReference type="EMBL" id="VUMB01000002">
    <property type="protein sequence ID" value="MSS38959.1"/>
    <property type="molecule type" value="Genomic_DNA"/>
</dbReference>
<dbReference type="Pfam" id="PF10145">
    <property type="entry name" value="PhageMin_Tail"/>
    <property type="match status" value="1"/>
</dbReference>
<gene>
    <name evidence="4" type="ORF">FYJ37_00990</name>
</gene>
<dbReference type="PANTHER" id="PTHR37813">
    <property type="entry name" value="FELS-2 PROPHAGE PROTEIN"/>
    <property type="match status" value="1"/>
</dbReference>
<organism evidence="4 5">
    <name type="scientific">Clostridium scindens (strain JCM 10418 / VPI 12708)</name>
    <dbReference type="NCBI Taxonomy" id="29347"/>
    <lineage>
        <taxon>Bacteria</taxon>
        <taxon>Bacillati</taxon>
        <taxon>Bacillota</taxon>
        <taxon>Clostridia</taxon>
        <taxon>Lachnospirales</taxon>
        <taxon>Lachnospiraceae</taxon>
    </lineage>
</organism>
<keyword evidence="1" id="KW-1188">Viral release from host cell</keyword>
<dbReference type="NCBIfam" id="TIGR01760">
    <property type="entry name" value="tape_meas_TP901"/>
    <property type="match status" value="1"/>
</dbReference>
<reference evidence="4 5" key="1">
    <citation type="submission" date="2019-08" db="EMBL/GenBank/DDBJ databases">
        <title>In-depth cultivation of the pig gut microbiome towards novel bacterial diversity and tailored functional studies.</title>
        <authorList>
            <person name="Wylensek D."/>
            <person name="Hitch T.C.A."/>
            <person name="Clavel T."/>
        </authorList>
    </citation>
    <scope>NUCLEOTIDE SEQUENCE [LARGE SCALE GENOMIC DNA]</scope>
    <source>
        <strain evidence="4 5">BL-389-WT-3D</strain>
    </source>
</reference>
<proteinExistence type="predicted"/>
<evidence type="ECO:0000313" key="5">
    <source>
        <dbReference type="Proteomes" id="UP000462363"/>
    </source>
</evidence>
<dbReference type="AlphaFoldDB" id="A0A844F9P5"/>
<accession>A0A844F9P5</accession>
<comment type="caution">
    <text evidence="4">The sequence shown here is derived from an EMBL/GenBank/DDBJ whole genome shotgun (WGS) entry which is preliminary data.</text>
</comment>
<dbReference type="RefSeq" id="WP_154322719.1">
    <property type="nucleotide sequence ID" value="NZ_CP045695.1"/>
</dbReference>
<name>A0A844F9P5_CLOSV</name>